<feature type="chain" id="PRO_5022678318" evidence="1">
    <location>
        <begin position="23"/>
        <end position="739"/>
    </location>
</feature>
<evidence type="ECO:0000313" key="3">
    <source>
        <dbReference type="EMBL" id="TXF87622.1"/>
    </source>
</evidence>
<keyword evidence="4" id="KW-1185">Reference proteome</keyword>
<dbReference type="EMBL" id="VOXD01000034">
    <property type="protein sequence ID" value="TXF87622.1"/>
    <property type="molecule type" value="Genomic_DNA"/>
</dbReference>
<proteinExistence type="predicted"/>
<dbReference type="OrthoDB" id="5507507at2"/>
<dbReference type="Gene3D" id="3.40.50.11970">
    <property type="match status" value="1"/>
</dbReference>
<evidence type="ECO:0000313" key="4">
    <source>
        <dbReference type="Proteomes" id="UP000321907"/>
    </source>
</evidence>
<dbReference type="RefSeq" id="WP_147932187.1">
    <property type="nucleotide sequence ID" value="NZ_VOXD01000034.1"/>
</dbReference>
<name>A0A5C7FAG4_9BACT</name>
<dbReference type="AlphaFoldDB" id="A0A5C7FAG4"/>
<dbReference type="Proteomes" id="UP000321907">
    <property type="component" value="Unassembled WGS sequence"/>
</dbReference>
<comment type="caution">
    <text evidence="3">The sequence shown here is derived from an EMBL/GenBank/DDBJ whole genome shotgun (WGS) entry which is preliminary data.</text>
</comment>
<dbReference type="PANTHER" id="PTHR37835">
    <property type="entry name" value="ALPHA-CLOSTRIPAIN"/>
    <property type="match status" value="1"/>
</dbReference>
<protein>
    <submittedName>
        <fullName evidence="3">T9SS type A sorting domain-containing protein</fullName>
    </submittedName>
</protein>
<feature type="signal peptide" evidence="1">
    <location>
        <begin position="1"/>
        <end position="22"/>
    </location>
</feature>
<dbReference type="InterPro" id="IPR026444">
    <property type="entry name" value="Secre_tail"/>
</dbReference>
<sequence>MKHFFYLVLLLCGMLSPADAFSQDTKNWTLIVYLVGSDLESGFAAGSTDMAEMMSISNTSNVNIVVLTGAADKDGWRTPKSYLIKDGVRSELGFVAPNQQVMSSPENLTAFIDWSVSNYPATNYFLTMWNHGMSIRGYGWDDVSKEQFTIPQIATAIGSTNFIQDGNMFELIGFDACLMANLEAQLPLKDFGYFFVASEETEPGHGWDYAPIIRALQQTEFDWNGFDIGYEVVDGFIAQGIAENSGPTTTLSVTDLTALDGLRNKLELLFAKIKQEGKHRSLQKARGVAQEYAQSLTEPLQSEDVVDIGDLMKKLKAKDPSLAAEANAVLAELDQVVLYERHSTGRPNSTGMTMFIPHNKMVDTFETGFFMRETYAPLQFSDPIESYISTDYYTAVGSDNTPPTGQLDDDFGNFWRGTSGTSGRSVNENTSAIRVNHANDLEEVRVVLVEEFPGMPDEFIILGSTFPDTSAFVAEDEEIFAYEFDGMWLGINGFPAYISDIYEYEVEDEDGNVEYFAQIQIPALLNYINDDSLGQEIMISYRYDEDFNITMEGIIPQAYDEDGILVPGKERINLVPGDVVQLTYESFNEVTDEEFFVIDDDAYITIENGNDDLMLEYDDLFEGNYRIGFLLTDHSQNDTLIFDTKVFSVNTDGTANNFADNNISMFPNPASTELVVENGNFTGSSYLVRLIDMNGRQVFKGSYNQNRAVLQTRNLPTGLYSIELIVDGKIYADKVVLKN</sequence>
<organism evidence="3 4">
    <name type="scientific">Neolewinella aurantiaca</name>
    <dbReference type="NCBI Taxonomy" id="2602767"/>
    <lineage>
        <taxon>Bacteria</taxon>
        <taxon>Pseudomonadati</taxon>
        <taxon>Bacteroidota</taxon>
        <taxon>Saprospiria</taxon>
        <taxon>Saprospirales</taxon>
        <taxon>Lewinellaceae</taxon>
        <taxon>Neolewinella</taxon>
    </lineage>
</organism>
<dbReference type="NCBIfam" id="TIGR04183">
    <property type="entry name" value="Por_Secre_tail"/>
    <property type="match status" value="1"/>
</dbReference>
<dbReference type="Pfam" id="PF18962">
    <property type="entry name" value="Por_Secre_tail"/>
    <property type="match status" value="1"/>
</dbReference>
<evidence type="ECO:0000259" key="2">
    <source>
        <dbReference type="Pfam" id="PF18962"/>
    </source>
</evidence>
<evidence type="ECO:0000256" key="1">
    <source>
        <dbReference type="SAM" id="SignalP"/>
    </source>
</evidence>
<dbReference type="InterPro" id="IPR005077">
    <property type="entry name" value="Peptidase_C11"/>
</dbReference>
<feature type="domain" description="Secretion system C-terminal sorting" evidence="2">
    <location>
        <begin position="665"/>
        <end position="736"/>
    </location>
</feature>
<reference evidence="3 4" key="1">
    <citation type="submission" date="2019-08" db="EMBL/GenBank/DDBJ databases">
        <title>Lewinella sp. strain SSH13 Genome sequencing and assembly.</title>
        <authorList>
            <person name="Kim I."/>
        </authorList>
    </citation>
    <scope>NUCLEOTIDE SEQUENCE [LARGE SCALE GENOMIC DNA]</scope>
    <source>
        <strain evidence="3 4">SSH13</strain>
    </source>
</reference>
<keyword evidence="1" id="KW-0732">Signal</keyword>
<dbReference type="PANTHER" id="PTHR37835:SF1">
    <property type="entry name" value="ALPHA-CLOSTRIPAIN"/>
    <property type="match status" value="1"/>
</dbReference>
<dbReference type="Pfam" id="PF03415">
    <property type="entry name" value="Peptidase_C11"/>
    <property type="match status" value="1"/>
</dbReference>
<accession>A0A5C7FAG4</accession>
<gene>
    <name evidence="3" type="ORF">FUA23_18145</name>
</gene>